<feature type="compositionally biased region" description="Low complexity" evidence="1">
    <location>
        <begin position="71"/>
        <end position="80"/>
    </location>
</feature>
<comment type="caution">
    <text evidence="2">The sequence shown here is derived from an EMBL/GenBank/DDBJ whole genome shotgun (WGS) entry which is preliminary data.</text>
</comment>
<organism evidence="2 3">
    <name type="scientific">Eumeta variegata</name>
    <name type="common">Bagworm moth</name>
    <name type="synonym">Eumeta japonica</name>
    <dbReference type="NCBI Taxonomy" id="151549"/>
    <lineage>
        <taxon>Eukaryota</taxon>
        <taxon>Metazoa</taxon>
        <taxon>Ecdysozoa</taxon>
        <taxon>Arthropoda</taxon>
        <taxon>Hexapoda</taxon>
        <taxon>Insecta</taxon>
        <taxon>Pterygota</taxon>
        <taxon>Neoptera</taxon>
        <taxon>Endopterygota</taxon>
        <taxon>Lepidoptera</taxon>
        <taxon>Glossata</taxon>
        <taxon>Ditrysia</taxon>
        <taxon>Tineoidea</taxon>
        <taxon>Psychidae</taxon>
        <taxon>Oiketicinae</taxon>
        <taxon>Eumeta</taxon>
    </lineage>
</organism>
<feature type="region of interest" description="Disordered" evidence="1">
    <location>
        <begin position="62"/>
        <end position="95"/>
    </location>
</feature>
<proteinExistence type="predicted"/>
<dbReference type="EMBL" id="BGZK01000801">
    <property type="protein sequence ID" value="GBP60990.1"/>
    <property type="molecule type" value="Genomic_DNA"/>
</dbReference>
<reference evidence="2 3" key="1">
    <citation type="journal article" date="2019" name="Commun. Biol.">
        <title>The bagworm genome reveals a unique fibroin gene that provides high tensile strength.</title>
        <authorList>
            <person name="Kono N."/>
            <person name="Nakamura H."/>
            <person name="Ohtoshi R."/>
            <person name="Tomita M."/>
            <person name="Numata K."/>
            <person name="Arakawa K."/>
        </authorList>
    </citation>
    <scope>NUCLEOTIDE SEQUENCE [LARGE SCALE GENOMIC DNA]</scope>
</reference>
<keyword evidence="3" id="KW-1185">Reference proteome</keyword>
<gene>
    <name evidence="2" type="ORF">EVAR_51755_1</name>
</gene>
<dbReference type="AlphaFoldDB" id="A0A4C1XD24"/>
<evidence type="ECO:0000256" key="1">
    <source>
        <dbReference type="SAM" id="MobiDB-lite"/>
    </source>
</evidence>
<accession>A0A4C1XD24</accession>
<evidence type="ECO:0000313" key="2">
    <source>
        <dbReference type="EMBL" id="GBP60990.1"/>
    </source>
</evidence>
<name>A0A4C1XD24_EUMVA</name>
<evidence type="ECO:0000313" key="3">
    <source>
        <dbReference type="Proteomes" id="UP000299102"/>
    </source>
</evidence>
<protein>
    <submittedName>
        <fullName evidence="2">Uncharacterized protein</fullName>
    </submittedName>
</protein>
<sequence length="95" mass="10095">MRDDRAMDEIVCGDADPFALRSSAVTHVRLGRVGGYVSSGPLRGAGNADNANHRGIRISSLSRRHREDWGPPRAAGAARADSGHRTTCCPTGIRA</sequence>
<dbReference type="Proteomes" id="UP000299102">
    <property type="component" value="Unassembled WGS sequence"/>
</dbReference>